<evidence type="ECO:0000313" key="3">
    <source>
        <dbReference type="Proteomes" id="UP001180536"/>
    </source>
</evidence>
<comment type="caution">
    <text evidence="2">The sequence shown here is derived from an EMBL/GenBank/DDBJ whole genome shotgun (WGS) entry which is preliminary data.</text>
</comment>
<sequence>MPPAVMATGTATATDMATAMDMAAMTRRRAEPRCLAFAAAAWAMAAHAQQGLTAAPAGSMIVQPRIGVMQTWTDNLRLQEHDKDAALITTLSPGIRILSNSGSLRGSVDYTLNGIAYLKTDQPARFQNSLVANAQAELISRTLFVDMRANIGQQNASAFGQQSAPTLGSQGAVNNLANQNQHETGTLAIAPSLRGMLGGVATYDLRGEFTRTEARGTSLGDSRGSSGTLRIDQWNAGMLGWWLQANTQQVKPKTARSNRSETLKAGVNYRPDPDWFFTLDAGRERNDFLGSGTQDGPTGGVTAEWTPTPRTRMGANWQYHDYGNSHGLTFEHRMARSVWRFADMSTTTLGNTGAPGGVRTYYDQFFLLFASVEPDPVQRDVRVRQELQRQGLSPDAPLANGFLSTGPSRLRSQQLGVTLQGVRSSLSAQLSRSITRRLGSNLNQGDLANTSRVEQRSYALTASHQLTPLSGVSLTASRQESTGDFANQSIQLTSWIASWNARLGPRLNGQLGARHSRSEGAAPYTENAVYANLTQLF</sequence>
<name>A0ABU1Z3I0_9BURK</name>
<keyword evidence="3" id="KW-1185">Reference proteome</keyword>
<dbReference type="NCBIfam" id="TIGR03016">
    <property type="entry name" value="pepcterm_hypo_1"/>
    <property type="match status" value="1"/>
</dbReference>
<organism evidence="2 3">
    <name type="scientific">Pelomonas aquatica</name>
    <dbReference type="NCBI Taxonomy" id="431058"/>
    <lineage>
        <taxon>Bacteria</taxon>
        <taxon>Pseudomonadati</taxon>
        <taxon>Pseudomonadota</taxon>
        <taxon>Betaproteobacteria</taxon>
        <taxon>Burkholderiales</taxon>
        <taxon>Sphaerotilaceae</taxon>
        <taxon>Roseateles</taxon>
    </lineage>
</organism>
<gene>
    <name evidence="2" type="ORF">J2X16_000495</name>
</gene>
<accession>A0ABU1Z3I0</accession>
<reference evidence="2 3" key="1">
    <citation type="submission" date="2023-07" db="EMBL/GenBank/DDBJ databases">
        <title>Sorghum-associated microbial communities from plants grown in Nebraska, USA.</title>
        <authorList>
            <person name="Schachtman D."/>
        </authorList>
    </citation>
    <scope>NUCLEOTIDE SEQUENCE [LARGE SCALE GENOMIC DNA]</scope>
    <source>
        <strain evidence="2 3">BE310</strain>
    </source>
</reference>
<evidence type="ECO:0000313" key="2">
    <source>
        <dbReference type="EMBL" id="MDR7295174.1"/>
    </source>
</evidence>
<proteinExistence type="predicted"/>
<dbReference type="Proteomes" id="UP001180536">
    <property type="component" value="Unassembled WGS sequence"/>
</dbReference>
<feature type="region of interest" description="Disordered" evidence="1">
    <location>
        <begin position="289"/>
        <end position="309"/>
    </location>
</feature>
<dbReference type="RefSeq" id="WP_310341250.1">
    <property type="nucleotide sequence ID" value="NZ_JAVDXQ010000001.1"/>
</dbReference>
<dbReference type="InterPro" id="IPR017467">
    <property type="entry name" value="CHP03016_PEP-CTERM"/>
</dbReference>
<protein>
    <submittedName>
        <fullName evidence="2">Uncharacterized protein (PEP-CTERM system associated)</fullName>
    </submittedName>
</protein>
<evidence type="ECO:0000256" key="1">
    <source>
        <dbReference type="SAM" id="MobiDB-lite"/>
    </source>
</evidence>
<dbReference type="EMBL" id="JAVDXQ010000001">
    <property type="protein sequence ID" value="MDR7295174.1"/>
    <property type="molecule type" value="Genomic_DNA"/>
</dbReference>